<evidence type="ECO:0000256" key="3">
    <source>
        <dbReference type="ARBA" id="ARBA00022676"/>
    </source>
</evidence>
<dbReference type="GO" id="GO:0016763">
    <property type="term" value="F:pentosyltransferase activity"/>
    <property type="evidence" value="ECO:0007669"/>
    <property type="project" value="TreeGrafter"/>
</dbReference>
<keyword evidence="7 8" id="KW-0472">Membrane</keyword>
<dbReference type="GO" id="GO:0010041">
    <property type="term" value="P:response to iron(III) ion"/>
    <property type="evidence" value="ECO:0007669"/>
    <property type="project" value="TreeGrafter"/>
</dbReference>
<evidence type="ECO:0000256" key="6">
    <source>
        <dbReference type="ARBA" id="ARBA00022989"/>
    </source>
</evidence>
<evidence type="ECO:0000313" key="10">
    <source>
        <dbReference type="Proteomes" id="UP000001444"/>
    </source>
</evidence>
<evidence type="ECO:0000256" key="5">
    <source>
        <dbReference type="ARBA" id="ARBA00022692"/>
    </source>
</evidence>
<feature type="transmembrane region" description="Helical" evidence="8">
    <location>
        <begin position="236"/>
        <end position="255"/>
    </location>
</feature>
<evidence type="ECO:0000256" key="4">
    <source>
        <dbReference type="ARBA" id="ARBA00022679"/>
    </source>
</evidence>
<dbReference type="HOGENOM" id="CLU_024191_1_0_11"/>
<feature type="transmembrane region" description="Helical" evidence="8">
    <location>
        <begin position="161"/>
        <end position="180"/>
    </location>
</feature>
<feature type="transmembrane region" description="Helical" evidence="8">
    <location>
        <begin position="331"/>
        <end position="351"/>
    </location>
</feature>
<feature type="transmembrane region" description="Helical" evidence="8">
    <location>
        <begin position="300"/>
        <end position="319"/>
    </location>
</feature>
<keyword evidence="3" id="KW-0328">Glycosyltransferase</keyword>
<organism evidence="9 10">
    <name type="scientific">Streptomyces scabiei (strain 87.22)</name>
    <dbReference type="NCBI Taxonomy" id="680198"/>
    <lineage>
        <taxon>Bacteria</taxon>
        <taxon>Bacillati</taxon>
        <taxon>Actinomycetota</taxon>
        <taxon>Actinomycetes</taxon>
        <taxon>Kitasatosporales</taxon>
        <taxon>Streptomycetaceae</taxon>
        <taxon>Streptomyces</taxon>
    </lineage>
</organism>
<evidence type="ECO:0000256" key="2">
    <source>
        <dbReference type="ARBA" id="ARBA00022475"/>
    </source>
</evidence>
<feature type="transmembrane region" description="Helical" evidence="8">
    <location>
        <begin position="192"/>
        <end position="216"/>
    </location>
</feature>
<keyword evidence="6 8" id="KW-1133">Transmembrane helix</keyword>
<feature type="transmembrane region" description="Helical" evidence="8">
    <location>
        <begin position="87"/>
        <end position="106"/>
    </location>
</feature>
<dbReference type="STRING" id="680198.SCAB_45031"/>
<keyword evidence="2" id="KW-1003">Cell membrane</keyword>
<dbReference type="GO" id="GO:0005886">
    <property type="term" value="C:plasma membrane"/>
    <property type="evidence" value="ECO:0007669"/>
    <property type="project" value="UniProtKB-SubCell"/>
</dbReference>
<proteinExistence type="predicted"/>
<dbReference type="AlphaFoldDB" id="C9Z8U1"/>
<dbReference type="PANTHER" id="PTHR33908:SF3">
    <property type="entry name" value="UNDECAPRENYL PHOSPHATE-ALPHA-4-AMINO-4-DEOXY-L-ARABINOSE ARABINOSYL TRANSFERASE"/>
    <property type="match status" value="1"/>
</dbReference>
<dbReference type="InterPro" id="IPR050297">
    <property type="entry name" value="LipidA_mod_glycosyltrf_83"/>
</dbReference>
<comment type="subcellular location">
    <subcellularLocation>
        <location evidence="1">Cell membrane</location>
        <topology evidence="1">Multi-pass membrane protein</topology>
    </subcellularLocation>
</comment>
<evidence type="ECO:0000256" key="7">
    <source>
        <dbReference type="ARBA" id="ARBA00023136"/>
    </source>
</evidence>
<name>C9Z8U1_STRSW</name>
<feature type="transmembrane region" description="Helical" evidence="8">
    <location>
        <begin position="267"/>
        <end position="288"/>
    </location>
</feature>
<dbReference type="KEGG" id="scb:SCAB_45031"/>
<sequence length="511" mass="54243">MSTEAPLLLRFRTAVAVVPTACSAAATPALALVRRLPLWSVPVVWTVALGLWGLSRQHTVWRDEAATWQVARRSAPEIWHMLGQVDVVHGLYYLLMHGLFACFGPGTTTLRLPSVLAMAVAAACVTVIGRRLAGVRAGLGAGLAFALLPAVQFHLQEGRPYAIVTAGAGLSTLLLVTLLHRQRDGGRGARGAALWAAYGAALLVCGLLNWLSLLIVPAHAATLVWTRAARPVWARWAAASAVATAAVLPLILFSRGQSGQVSWIPPLTWHMMIGPAVLLTIGGLGALLDRPRAGRLSVTAVALPLLAVPQLGLLGLSLIQPLFLERYVLSAMVGLALLIGAALGAAVQAVPPRFPQAASWLVPVVVAVATVALLPQSLAERSPASRVDDVLATAEDVRRLKRPGDAVVFVPAARRDTALVSPGDFAGVRDIALAVSPERSGTLKGVEADPARIRAAMLAQRRILLVTDSPDVAKPPTARRDRTKAAVLERYFTVVADERSHGRWLLVYERD</sequence>
<gene>
    <name evidence="9" type="ordered locus">SCAB_45031</name>
</gene>
<dbReference type="Proteomes" id="UP000001444">
    <property type="component" value="Chromosome"/>
</dbReference>
<feature type="transmembrane region" description="Helical" evidence="8">
    <location>
        <begin position="357"/>
        <end position="374"/>
    </location>
</feature>
<feature type="transmembrane region" description="Helical" evidence="8">
    <location>
        <begin position="36"/>
        <end position="54"/>
    </location>
</feature>
<dbReference type="PANTHER" id="PTHR33908">
    <property type="entry name" value="MANNOSYLTRANSFERASE YKCB-RELATED"/>
    <property type="match status" value="1"/>
</dbReference>
<evidence type="ECO:0000256" key="8">
    <source>
        <dbReference type="SAM" id="Phobius"/>
    </source>
</evidence>
<keyword evidence="4" id="KW-0808">Transferase</keyword>
<evidence type="ECO:0000256" key="1">
    <source>
        <dbReference type="ARBA" id="ARBA00004651"/>
    </source>
</evidence>
<dbReference type="EMBL" id="FN554889">
    <property type="protein sequence ID" value="CBG71566.1"/>
    <property type="molecule type" value="Genomic_DNA"/>
</dbReference>
<evidence type="ECO:0000313" key="9">
    <source>
        <dbReference type="EMBL" id="CBG71566.1"/>
    </source>
</evidence>
<dbReference type="GO" id="GO:0009103">
    <property type="term" value="P:lipopolysaccharide biosynthetic process"/>
    <property type="evidence" value="ECO:0007669"/>
    <property type="project" value="UniProtKB-ARBA"/>
</dbReference>
<dbReference type="eggNOG" id="COG5305">
    <property type="taxonomic scope" value="Bacteria"/>
</dbReference>
<reference evidence="9 10" key="1">
    <citation type="journal article" date="2010" name="Mol. Plant Microbe Interact.">
        <title>Streptomyces scabies 87-22 contains a coronafacic acid-like biosynthetic cluster that contributes to plant-microbe interactions.</title>
        <authorList>
            <person name="Bignell D.R."/>
            <person name="Seipke R.F."/>
            <person name="Huguet-Tapia J.C."/>
            <person name="Chambers A.H."/>
            <person name="Parry R.J."/>
            <person name="Loria R."/>
        </authorList>
    </citation>
    <scope>NUCLEOTIDE SEQUENCE [LARGE SCALE GENOMIC DNA]</scope>
    <source>
        <strain evidence="9 10">87.22</strain>
    </source>
</reference>
<accession>C9Z8U1</accession>
<feature type="transmembrane region" description="Helical" evidence="8">
    <location>
        <begin position="137"/>
        <end position="155"/>
    </location>
</feature>
<protein>
    <submittedName>
        <fullName evidence="9">Putative integral membrane protein</fullName>
    </submittedName>
</protein>
<keyword evidence="10" id="KW-1185">Reference proteome</keyword>
<keyword evidence="5 8" id="KW-0812">Transmembrane</keyword>